<dbReference type="PANTHER" id="PTHR36985">
    <property type="entry name" value="TRANSLOCATION AND ASSEMBLY MODULE SUBUNIT TAMB"/>
    <property type="match status" value="1"/>
</dbReference>
<feature type="transmembrane region" description="Helical" evidence="5">
    <location>
        <begin position="21"/>
        <end position="44"/>
    </location>
</feature>
<dbReference type="EMBL" id="FZLN01000001">
    <property type="protein sequence ID" value="SNQ28791.1"/>
    <property type="molecule type" value="Genomic_DNA"/>
</dbReference>
<name>A0A217EE73_9GAMM</name>
<organism evidence="7 8">
    <name type="scientific">Acinetobacter apis</name>
    <dbReference type="NCBI Taxonomy" id="1229165"/>
    <lineage>
        <taxon>Bacteria</taxon>
        <taxon>Pseudomonadati</taxon>
        <taxon>Pseudomonadota</taxon>
        <taxon>Gammaproteobacteria</taxon>
        <taxon>Moraxellales</taxon>
        <taxon>Moraxellaceae</taxon>
        <taxon>Acinetobacter</taxon>
    </lineage>
</organism>
<evidence type="ECO:0000256" key="3">
    <source>
        <dbReference type="ARBA" id="ARBA00022989"/>
    </source>
</evidence>
<sequence length="1508" mass="165065">MTELEKNNPSSNNKNAPKRSWLKRVLFSILGIFIILLIALTLMFSTDRGSKFLLDRVLENQTMMSYQYEKGSILNGLILNHLDINLDGLQIKIKRADVVIGWRAILQKEVHFSRAEIQQLEIINKKPPSNTPFEFSPIQMPIMLRLDLANIDVLRLVTTTSSTEIKNIQLKDTLWRDTLLTFKDTKLSIDEYVHIKQAYGRMDFKEKYPLKATANVDIPSLHSLNIKNVYLDARGSLDTVTAGFVTHTPDQLTGRMVVHPVRDNVPMYGQVNFKNYHWPFAADQALYTASGIARLNGSASDMNVNLATDLVGKDVPEGNYQAKLYVDYVKQMNINQFNGQLMGGQINLSGILNWEKALKWDIKGQLSGLKASEKSIPESIREFLPPTMDGKLGSAGHLEAGTHLNAFIDFNQYESLKLNLDQKEDQIGKDGKPVVQPLDLHVSWANMNRALPYIGWLNSPTGDAKINLTDKKNTIAVQTTVIQHEKSLLPGGKYQADTIMQGDDIHIPNFSYLTDKGSLSGQAQVGLPTDKRELKWNAALNAKNFNPQTVSPAAPFDQLNGFIKANGYSEKNKQIIHLNAIDLTGQLAGQKETVRLAGQTTASVLMNDEKQGGGLRGYGVVYDGSLTSSQYKDASGLLQFKISGTQDTVNIGQFKHEGVAGKILANGQVNLKNGIGWDVNASLVRFKPQYFASSVRGEISGVVKSKGIWSDKAQRISIDDLNLAGTLNNQVLRGKGNLSLVMNSQDKKLLPQHFQANQLFLAYAGNQVQVSGNVQKLNIKLNAPALYNLYPGLRGRAYGVVQMQTQPSIKATANVNIDQFGFGSSISVEKVRIRGELPTSDTTPTTLKAEMENLRSGSRQIQYGGLTLSGTRGAHIASLQGWNRYSKFYVQLNGGFNASNDWVGQIQKGTFDSVRAVLNQQQNANVIYRSANKQLYISEHCWASNQSQLCFDQPIQVSSTQGNVSFLANNLNLNDFAAFMPDGLAMTGQVDGYAKASWAQGKKPNIDAKILAQNGQIGVAADDPDDPASTTSYQQMSLLARSVTDGLLLRFDVKTANIGNGYANVTINPYQDNLPMQGEAAFSKVDLQFLKPFIPDVRTIGGTLDFAAKIGGTIKEPLVTGDLRLRNGVLNMISVPVNLNNIQLYSALRQNKASIMGILNSGPGVARLDGQVSWDGDPRVQLKVQGDNLLVRQAPVVTALVNTTIELDMYPSKRSVSVKGKIEIPRAIINMPETSPDVINVSSDARVVYSGDDLIAVLKAAKPWSIQADVDLSLGDRVIFQGFNSRIPLTGRLYLSQRGLEPAMSASGAIGISQKVKVEAYGQSLDLNRAIARFNGPLANPTLDIDTNKKISNTTVGVRITGTAIAPNIQIYNDGGLSEQESLNALVTGRINEGSNNVSQTEGFKSDVNNTLAAAGLSLGLGGTRGFTNQIGQAFGLSGLALDAQGTGDDTQVSVTGYITPDLYLRYGMGVFTAVNKLTLRYQINKRLYLEASESVERAVDIFYNWRF</sequence>
<protein>
    <submittedName>
        <fullName evidence="7">Autotransporter secretion inner membrane protein TamB</fullName>
    </submittedName>
</protein>
<evidence type="ECO:0000313" key="8">
    <source>
        <dbReference type="Proteomes" id="UP000243463"/>
    </source>
</evidence>
<keyword evidence="3 5" id="KW-1133">Transmembrane helix</keyword>
<accession>A0A217EE73</accession>
<dbReference type="InterPro" id="IPR007452">
    <property type="entry name" value="TamB_C"/>
</dbReference>
<keyword evidence="8" id="KW-1185">Reference proteome</keyword>
<proteinExistence type="predicted"/>
<feature type="domain" description="Translocation and assembly module TamB C-terminal" evidence="6">
    <location>
        <begin position="1161"/>
        <end position="1508"/>
    </location>
</feature>
<dbReference type="Proteomes" id="UP000243463">
    <property type="component" value="Unassembled WGS sequence"/>
</dbReference>
<reference evidence="8" key="1">
    <citation type="submission" date="2017-06" db="EMBL/GenBank/DDBJ databases">
        <authorList>
            <person name="Varghese N."/>
            <person name="Submissions S."/>
        </authorList>
    </citation>
    <scope>NUCLEOTIDE SEQUENCE [LARGE SCALE GENOMIC DNA]</scope>
    <source>
        <strain evidence="8">ANC 5114</strain>
    </source>
</reference>
<keyword evidence="4 5" id="KW-0472">Membrane</keyword>
<evidence type="ECO:0000256" key="4">
    <source>
        <dbReference type="ARBA" id="ARBA00023136"/>
    </source>
</evidence>
<evidence type="ECO:0000256" key="5">
    <source>
        <dbReference type="SAM" id="Phobius"/>
    </source>
</evidence>
<comment type="subcellular location">
    <subcellularLocation>
        <location evidence="1">Membrane</location>
        <topology evidence="1">Single-pass membrane protein</topology>
    </subcellularLocation>
</comment>
<gene>
    <name evidence="7" type="ORF">SAMN05444584_0717</name>
</gene>
<evidence type="ECO:0000259" key="6">
    <source>
        <dbReference type="Pfam" id="PF04357"/>
    </source>
</evidence>
<keyword evidence="2 5" id="KW-0812">Transmembrane</keyword>
<dbReference type="GO" id="GO:0005886">
    <property type="term" value="C:plasma membrane"/>
    <property type="evidence" value="ECO:0007669"/>
    <property type="project" value="InterPro"/>
</dbReference>
<dbReference type="RefSeq" id="WP_088822815.1">
    <property type="nucleotide sequence ID" value="NZ_FZLN01000001.1"/>
</dbReference>
<dbReference type="OrthoDB" id="5555605at2"/>
<evidence type="ECO:0000256" key="1">
    <source>
        <dbReference type="ARBA" id="ARBA00004167"/>
    </source>
</evidence>
<evidence type="ECO:0000313" key="7">
    <source>
        <dbReference type="EMBL" id="SNQ28791.1"/>
    </source>
</evidence>
<dbReference type="GO" id="GO:0097347">
    <property type="term" value="C:TAM protein secretion complex"/>
    <property type="evidence" value="ECO:0007669"/>
    <property type="project" value="TreeGrafter"/>
</dbReference>
<dbReference type="PANTHER" id="PTHR36985:SF1">
    <property type="entry name" value="TRANSLOCATION AND ASSEMBLY MODULE SUBUNIT TAMB"/>
    <property type="match status" value="1"/>
</dbReference>
<evidence type="ECO:0000256" key="2">
    <source>
        <dbReference type="ARBA" id="ARBA00022692"/>
    </source>
</evidence>
<dbReference type="GO" id="GO:0009306">
    <property type="term" value="P:protein secretion"/>
    <property type="evidence" value="ECO:0007669"/>
    <property type="project" value="InterPro"/>
</dbReference>
<dbReference type="Pfam" id="PF04357">
    <property type="entry name" value="TamB"/>
    <property type="match status" value="1"/>
</dbReference>